<dbReference type="SUPFAM" id="SSF55781">
    <property type="entry name" value="GAF domain-like"/>
    <property type="match status" value="1"/>
</dbReference>
<dbReference type="InterPro" id="IPR000160">
    <property type="entry name" value="GGDEF_dom"/>
</dbReference>
<dbReference type="RefSeq" id="WP_051589321.1">
    <property type="nucleotide sequence ID" value="NZ_CP007514.1"/>
</dbReference>
<dbReference type="InterPro" id="IPR043128">
    <property type="entry name" value="Rev_trsase/Diguanyl_cyclase"/>
</dbReference>
<evidence type="ECO:0000313" key="7">
    <source>
        <dbReference type="Proteomes" id="UP000025229"/>
    </source>
</evidence>
<dbReference type="OrthoDB" id="9802066at2"/>
<sequence length="681" mass="74421">MSFRREGAGERALLPGAFLWLGVLLLVVSLVAAGAAFVLEPVPTNPRYDLALGLLAFTGVVLLAGWWRERAVGSAALEETDARLENARREVASLRERLTIVQRELRAESERAGRTSQERDTARSKVRGLERELGRERYLRQRSEEARRSVERWRAEIHAEMMRLYGERGLLSGGPQEVPELVLRLVRELVEAEKGILLSRGGEGEGDELGLLAHEGFENDPTKSELVRRFAGEVLGRDAALREKNPGGGDSDDPADREIENLVAVPIYVREEFDGVVVCANNPSGFDDFDDEVLLAVGDQAGAILQNNRLQSDLRDSYLTTVGVLAEAMTVKEPSLRGHSDDVASYVQALARHYEMSPERREALVFGSLLHDVGKIGVSEAILLKPGRLTPEEQEIMKLHPRLGYHLVRRVPALRAAAAAILYHHERYDGGGYPSGLKGEEIPLESRIISVADSFSAMISDRPYRRRMSVEEACAELERCAGTQFDPEVVRVFLEQVRRNPPTPSEDPVVGSGDPKLGERFAGGAVLGRGLVSLSDNLTGLYSRRYFHEAAAAEARRARLQGRPFGVVFARLAGLPVLNAREGYAAGDREIERAAETVRRVAEGRGGVACRHGGARLVVLLPGADEHATQGFAEEVGAALREDAPLAGAKVGAATWTPADATSEAVILRAYARMLGPDGRR</sequence>
<evidence type="ECO:0000259" key="4">
    <source>
        <dbReference type="PROSITE" id="PS51832"/>
    </source>
</evidence>
<name>A0A023X1T5_RUBRA</name>
<dbReference type="Pfam" id="PF13487">
    <property type="entry name" value="HD_5"/>
    <property type="match status" value="1"/>
</dbReference>
<accession>A0A023X1T5</accession>
<dbReference type="Gene3D" id="1.10.3210.10">
    <property type="entry name" value="Hypothetical protein af1432"/>
    <property type="match status" value="1"/>
</dbReference>
<dbReference type="Proteomes" id="UP000025229">
    <property type="component" value="Chromosome"/>
</dbReference>
<organism evidence="5 7">
    <name type="scientific">Rubrobacter radiotolerans</name>
    <name type="common">Arthrobacter radiotolerans</name>
    <dbReference type="NCBI Taxonomy" id="42256"/>
    <lineage>
        <taxon>Bacteria</taxon>
        <taxon>Bacillati</taxon>
        <taxon>Actinomycetota</taxon>
        <taxon>Rubrobacteria</taxon>
        <taxon>Rubrobacterales</taxon>
        <taxon>Rubrobacteraceae</taxon>
        <taxon>Rubrobacter</taxon>
    </lineage>
</organism>
<dbReference type="PANTHER" id="PTHR43155:SF2">
    <property type="entry name" value="CYCLIC DI-GMP PHOSPHODIESTERASE PA4108"/>
    <property type="match status" value="1"/>
</dbReference>
<dbReference type="eggNOG" id="COG3437">
    <property type="taxonomic scope" value="Bacteria"/>
</dbReference>
<dbReference type="InterPro" id="IPR029787">
    <property type="entry name" value="Nucleotide_cyclase"/>
</dbReference>
<dbReference type="KEGG" id="rrd:RradSPS_0726"/>
<evidence type="ECO:0000313" key="6">
    <source>
        <dbReference type="EMBL" id="MDX5893421.1"/>
    </source>
</evidence>
<feature type="domain" description="GGDEF" evidence="3">
    <location>
        <begin position="563"/>
        <end position="681"/>
    </location>
</feature>
<dbReference type="SMART" id="SM00065">
    <property type="entry name" value="GAF"/>
    <property type="match status" value="1"/>
</dbReference>
<feature type="transmembrane region" description="Helical" evidence="2">
    <location>
        <begin position="12"/>
        <end position="38"/>
    </location>
</feature>
<gene>
    <name evidence="5" type="ORF">RradSPS_0726</name>
    <name evidence="6" type="ORF">SIL72_05190</name>
</gene>
<dbReference type="EMBL" id="CP007514">
    <property type="protein sequence ID" value="AHY46009.1"/>
    <property type="molecule type" value="Genomic_DNA"/>
</dbReference>
<dbReference type="HOGENOM" id="CLU_403793_0_0_11"/>
<dbReference type="InterPro" id="IPR037522">
    <property type="entry name" value="HD_GYP_dom"/>
</dbReference>
<dbReference type="Gene3D" id="3.30.450.40">
    <property type="match status" value="1"/>
</dbReference>
<dbReference type="SMART" id="SM00471">
    <property type="entry name" value="HDc"/>
    <property type="match status" value="1"/>
</dbReference>
<proteinExistence type="predicted"/>
<dbReference type="CDD" id="cd00077">
    <property type="entry name" value="HDc"/>
    <property type="match status" value="1"/>
</dbReference>
<dbReference type="InterPro" id="IPR003607">
    <property type="entry name" value="HD/PDEase_dom"/>
</dbReference>
<dbReference type="PROSITE" id="PS51832">
    <property type="entry name" value="HD_GYP"/>
    <property type="match status" value="1"/>
</dbReference>
<evidence type="ECO:0000256" key="2">
    <source>
        <dbReference type="SAM" id="Phobius"/>
    </source>
</evidence>
<dbReference type="SUPFAM" id="SSF109604">
    <property type="entry name" value="HD-domain/PDEase-like"/>
    <property type="match status" value="1"/>
</dbReference>
<reference evidence="6" key="2">
    <citation type="submission" date="2023-11" db="EMBL/GenBank/DDBJ databases">
        <title>MicrobeMod: A computational toolkit for identifying prokaryotic methylation and restriction-modification with nanopore sequencing.</title>
        <authorList>
            <person name="Crits-Christoph A."/>
            <person name="Kang S.C."/>
            <person name="Lee H."/>
            <person name="Ostrov N."/>
        </authorList>
    </citation>
    <scope>NUCLEOTIDE SEQUENCE</scope>
    <source>
        <strain evidence="6">ATCC 51242</strain>
    </source>
</reference>
<dbReference type="InterPro" id="IPR003018">
    <property type="entry name" value="GAF"/>
</dbReference>
<dbReference type="Proteomes" id="UP001281130">
    <property type="component" value="Unassembled WGS sequence"/>
</dbReference>
<dbReference type="AlphaFoldDB" id="A0A023X1T5"/>
<protein>
    <submittedName>
        <fullName evidence="5">GGDEF: diguanylate cyclase (GGDEF) domain</fullName>
    </submittedName>
    <submittedName>
        <fullName evidence="6">HD domain-containing phosphohydrolase</fullName>
    </submittedName>
</protein>
<reference evidence="5 7" key="1">
    <citation type="submission" date="2014-03" db="EMBL/GenBank/DDBJ databases">
        <title>Complete genome sequence of the Radio-Resistant Rubrobacter radiotolerans RSPS-4.</title>
        <authorList>
            <person name="Egas C.C."/>
            <person name="Barroso C.C."/>
            <person name="Froufe H.J.C."/>
            <person name="Pacheco J.J."/>
            <person name="Albuquerque L.L."/>
            <person name="da Costa M.M.S."/>
        </authorList>
    </citation>
    <scope>NUCLEOTIDE SEQUENCE [LARGE SCALE GENOMIC DNA]</scope>
    <source>
        <strain evidence="5 7">RSPS-4</strain>
    </source>
</reference>
<dbReference type="STRING" id="42256.RradSPS_0726"/>
<keyword evidence="2" id="KW-0812">Transmembrane</keyword>
<dbReference type="PANTHER" id="PTHR43155">
    <property type="entry name" value="CYCLIC DI-GMP PHOSPHODIESTERASE PA4108-RELATED"/>
    <property type="match status" value="1"/>
</dbReference>
<feature type="coiled-coil region" evidence="1">
    <location>
        <begin position="77"/>
        <end position="111"/>
    </location>
</feature>
<dbReference type="SUPFAM" id="SSF55073">
    <property type="entry name" value="Nucleotide cyclase"/>
    <property type="match status" value="1"/>
</dbReference>
<dbReference type="Gene3D" id="3.30.70.270">
    <property type="match status" value="1"/>
</dbReference>
<dbReference type="Pfam" id="PF00990">
    <property type="entry name" value="GGDEF"/>
    <property type="match status" value="1"/>
</dbReference>
<dbReference type="InterPro" id="IPR029016">
    <property type="entry name" value="GAF-like_dom_sf"/>
</dbReference>
<evidence type="ECO:0000259" key="3">
    <source>
        <dbReference type="PROSITE" id="PS50887"/>
    </source>
</evidence>
<dbReference type="PROSITE" id="PS50887">
    <property type="entry name" value="GGDEF"/>
    <property type="match status" value="1"/>
</dbReference>
<keyword evidence="2" id="KW-1133">Transmembrane helix</keyword>
<dbReference type="SMART" id="SM00267">
    <property type="entry name" value="GGDEF"/>
    <property type="match status" value="1"/>
</dbReference>
<dbReference type="PATRIC" id="fig|42256.3.peg.737"/>
<dbReference type="EMBL" id="JAWXXX010000001">
    <property type="protein sequence ID" value="MDX5893421.1"/>
    <property type="molecule type" value="Genomic_DNA"/>
</dbReference>
<evidence type="ECO:0000313" key="5">
    <source>
        <dbReference type="EMBL" id="AHY46009.1"/>
    </source>
</evidence>
<keyword evidence="2" id="KW-0472">Membrane</keyword>
<feature type="domain" description="HD-GYP" evidence="4">
    <location>
        <begin position="314"/>
        <end position="509"/>
    </location>
</feature>
<dbReference type="NCBIfam" id="TIGR00254">
    <property type="entry name" value="GGDEF"/>
    <property type="match status" value="1"/>
</dbReference>
<keyword evidence="7" id="KW-1185">Reference proteome</keyword>
<keyword evidence="1" id="KW-0175">Coiled coil</keyword>
<evidence type="ECO:0000256" key="1">
    <source>
        <dbReference type="SAM" id="Coils"/>
    </source>
</evidence>
<feature type="transmembrane region" description="Helical" evidence="2">
    <location>
        <begin position="50"/>
        <end position="67"/>
    </location>
</feature>